<evidence type="ECO:0000313" key="5">
    <source>
        <dbReference type="EMBL" id="RXG23739.1"/>
    </source>
</evidence>
<protein>
    <recommendedName>
        <fullName evidence="7">Pirin</fullName>
    </recommendedName>
</protein>
<evidence type="ECO:0000259" key="3">
    <source>
        <dbReference type="Pfam" id="PF02678"/>
    </source>
</evidence>
<evidence type="ECO:0008006" key="7">
    <source>
        <dbReference type="Google" id="ProtNLM"/>
    </source>
</evidence>
<dbReference type="InterPro" id="IPR003829">
    <property type="entry name" value="Pirin_N_dom"/>
</dbReference>
<keyword evidence="6" id="KW-1185">Reference proteome</keyword>
<comment type="caution">
    <text evidence="5">The sequence shown here is derived from an EMBL/GenBank/DDBJ whole genome shotgun (WGS) entry which is preliminary data.</text>
</comment>
<dbReference type="Pfam" id="PF05726">
    <property type="entry name" value="Pirin_C"/>
    <property type="match status" value="1"/>
</dbReference>
<dbReference type="Proteomes" id="UP000289238">
    <property type="component" value="Unassembled WGS sequence"/>
</dbReference>
<evidence type="ECO:0000259" key="4">
    <source>
        <dbReference type="Pfam" id="PF05726"/>
    </source>
</evidence>
<evidence type="ECO:0000256" key="1">
    <source>
        <dbReference type="ARBA" id="ARBA00008416"/>
    </source>
</evidence>
<comment type="similarity">
    <text evidence="1 2">Belongs to the pirin family.</text>
</comment>
<dbReference type="PANTHER" id="PTHR13903:SF8">
    <property type="entry name" value="PIRIN"/>
    <property type="match status" value="1"/>
</dbReference>
<dbReference type="OrthoDB" id="321327at2"/>
<dbReference type="PANTHER" id="PTHR13903">
    <property type="entry name" value="PIRIN-RELATED"/>
    <property type="match status" value="1"/>
</dbReference>
<dbReference type="SUPFAM" id="SSF51182">
    <property type="entry name" value="RmlC-like cupins"/>
    <property type="match status" value="1"/>
</dbReference>
<evidence type="ECO:0000256" key="2">
    <source>
        <dbReference type="RuleBase" id="RU003457"/>
    </source>
</evidence>
<dbReference type="Pfam" id="PF02678">
    <property type="entry name" value="Pirin"/>
    <property type="match status" value="1"/>
</dbReference>
<dbReference type="InterPro" id="IPR008778">
    <property type="entry name" value="Pirin_C_dom"/>
</dbReference>
<accession>A0A4Q0PCK5</accession>
<dbReference type="InterPro" id="IPR014710">
    <property type="entry name" value="RmlC-like_jellyroll"/>
</dbReference>
<reference evidence="5 6" key="1">
    <citation type="submission" date="2018-07" db="EMBL/GenBank/DDBJ databases">
        <title>Leeuwenhoekiella genomics.</title>
        <authorList>
            <person name="Tahon G."/>
            <person name="Willems A."/>
        </authorList>
    </citation>
    <scope>NUCLEOTIDE SEQUENCE [LARGE SCALE GENOMIC DNA]</scope>
    <source>
        <strain evidence="5 6">LMG 22550</strain>
    </source>
</reference>
<organism evidence="5 6">
    <name type="scientific">Leeuwenhoekiella aequorea</name>
    <dbReference type="NCBI Taxonomy" id="283736"/>
    <lineage>
        <taxon>Bacteria</taxon>
        <taxon>Pseudomonadati</taxon>
        <taxon>Bacteroidota</taxon>
        <taxon>Flavobacteriia</taxon>
        <taxon>Flavobacteriales</taxon>
        <taxon>Flavobacteriaceae</taxon>
        <taxon>Leeuwenhoekiella</taxon>
    </lineage>
</organism>
<proteinExistence type="inferred from homology"/>
<dbReference type="InterPro" id="IPR011051">
    <property type="entry name" value="RmlC_Cupin_sf"/>
</dbReference>
<sequence>MSAILKITPLQNQWDTQDPFLFCAFHHDLYPEGNGHSGPKDSLAGRTIGQDFTQRDGWAMYHGSKVPGFPAHPHVGFETVTIAEEGYVDHSDSLGAAGRFGNGDVQWMTAGKGVQHSEMFPLLNTEAKNPLLLFQIWLNLPTKSKGVNPYFGMMWHENIPVISIKDTNNKQTTIKLIAGEFSDTQSLNPAPDSWAADPENAINIWLITLEPDAEFTLPKGKSGVNRSLYFYEGNILFSEEFTIPSMHQIKADATKDLTLTNSDQFAQILLLEGMPINEPVVQHGPFVGNSRTDIEKAFSNFQETQFGGWPWPSQEYTHDVNLKRFAKYPDGKIEELEF</sequence>
<dbReference type="EMBL" id="QOVM01000002">
    <property type="protein sequence ID" value="RXG23739.1"/>
    <property type="molecule type" value="Genomic_DNA"/>
</dbReference>
<dbReference type="InterPro" id="IPR012093">
    <property type="entry name" value="Pirin"/>
</dbReference>
<dbReference type="RefSeq" id="WP_128757244.1">
    <property type="nucleotide sequence ID" value="NZ_QOVM01000002.1"/>
</dbReference>
<feature type="domain" description="Pirin C-terminal" evidence="4">
    <location>
        <begin position="206"/>
        <end position="307"/>
    </location>
</feature>
<dbReference type="Gene3D" id="2.60.120.10">
    <property type="entry name" value="Jelly Rolls"/>
    <property type="match status" value="2"/>
</dbReference>
<dbReference type="AlphaFoldDB" id="A0A4Q0PCK5"/>
<name>A0A4Q0PCK5_9FLAO</name>
<evidence type="ECO:0000313" key="6">
    <source>
        <dbReference type="Proteomes" id="UP000289238"/>
    </source>
</evidence>
<gene>
    <name evidence="5" type="ORF">DSM00_1355</name>
</gene>
<feature type="domain" description="Pirin N-terminal" evidence="3">
    <location>
        <begin position="64"/>
        <end position="138"/>
    </location>
</feature>